<gene>
    <name evidence="1" type="ORF">H5P30_11870</name>
</gene>
<evidence type="ECO:0000313" key="1">
    <source>
        <dbReference type="EMBL" id="MBC2602476.1"/>
    </source>
</evidence>
<comment type="caution">
    <text evidence="1">The sequence shown here is derived from an EMBL/GenBank/DDBJ whole genome shotgun (WGS) entry which is preliminary data.</text>
</comment>
<name>A0A7X1AYT1_9BACT</name>
<dbReference type="AlphaFoldDB" id="A0A7X1AYT1"/>
<keyword evidence="2" id="KW-1185">Reference proteome</keyword>
<dbReference type="RefSeq" id="WP_185693159.1">
    <property type="nucleotide sequence ID" value="NZ_JACHVA010000092.1"/>
</dbReference>
<dbReference type="Proteomes" id="UP000525652">
    <property type="component" value="Unassembled WGS sequence"/>
</dbReference>
<organism evidence="1 2">
    <name type="scientific">Puniceicoccus vermicola</name>
    <dbReference type="NCBI Taxonomy" id="388746"/>
    <lineage>
        <taxon>Bacteria</taxon>
        <taxon>Pseudomonadati</taxon>
        <taxon>Verrucomicrobiota</taxon>
        <taxon>Opitutia</taxon>
        <taxon>Puniceicoccales</taxon>
        <taxon>Puniceicoccaceae</taxon>
        <taxon>Puniceicoccus</taxon>
    </lineage>
</organism>
<proteinExistence type="predicted"/>
<protein>
    <submittedName>
        <fullName evidence="1">Uncharacterized protein</fullName>
    </submittedName>
</protein>
<sequence>MRSWPPLQLLFALVFLGGSVIALCTVMGGRNSPAHSAVQAPADSTESAPLRIQLVLESTAPLSLESVRWGDVDFAIKDTDSDLWFFNEKVPKLAPLQVDGTVSAEELPMAIMVELDLPGQPTREILRWINSTQFQVTLYPSNLEGPE</sequence>
<evidence type="ECO:0000313" key="2">
    <source>
        <dbReference type="Proteomes" id="UP000525652"/>
    </source>
</evidence>
<accession>A0A7X1AYT1</accession>
<dbReference type="EMBL" id="JACHVA010000092">
    <property type="protein sequence ID" value="MBC2602476.1"/>
    <property type="molecule type" value="Genomic_DNA"/>
</dbReference>
<reference evidence="1 2" key="1">
    <citation type="submission" date="2020-07" db="EMBL/GenBank/DDBJ databases">
        <authorList>
            <person name="Feng X."/>
        </authorList>
    </citation>
    <scope>NUCLEOTIDE SEQUENCE [LARGE SCALE GENOMIC DNA]</scope>
    <source>
        <strain evidence="1 2">JCM14086</strain>
    </source>
</reference>